<dbReference type="Pfam" id="PF07714">
    <property type="entry name" value="PK_Tyr_Ser-Thr"/>
    <property type="match status" value="1"/>
</dbReference>
<dbReference type="PANTHER" id="PTHR46485:SF6">
    <property type="entry name" value="DUAL SPECIFICITY TESTIS-SPECIFIC PROTEIN KINASE 2"/>
    <property type="match status" value="1"/>
</dbReference>
<dbReference type="GO" id="GO:0016301">
    <property type="term" value="F:kinase activity"/>
    <property type="evidence" value="ECO:0007669"/>
    <property type="project" value="UniProtKB-KW"/>
</dbReference>
<keyword evidence="9" id="KW-1185">Reference proteome</keyword>
<gene>
    <name evidence="8" type="primary">TESK2_1</name>
    <name evidence="8" type="ORF">ATANTOWER_017285</name>
</gene>
<protein>
    <submittedName>
        <fullName evidence="8">Dual specificity testis-specific protein kinase 2</fullName>
    </submittedName>
</protein>
<dbReference type="SUPFAM" id="SSF56112">
    <property type="entry name" value="Protein kinase-like (PK-like)"/>
    <property type="match status" value="1"/>
</dbReference>
<comment type="similarity">
    <text evidence="1">Belongs to the protein kinase superfamily. TKL Ser/Thr protein kinase family.</text>
</comment>
<dbReference type="Proteomes" id="UP001345963">
    <property type="component" value="Unassembled WGS sequence"/>
</dbReference>
<accession>A0ABU7BG54</accession>
<dbReference type="InterPro" id="IPR000719">
    <property type="entry name" value="Prot_kinase_dom"/>
</dbReference>
<reference evidence="8 9" key="1">
    <citation type="submission" date="2021-07" db="EMBL/GenBank/DDBJ databases">
        <authorList>
            <person name="Palmer J.M."/>
        </authorList>
    </citation>
    <scope>NUCLEOTIDE SEQUENCE [LARGE SCALE GENOMIC DNA]</scope>
    <source>
        <strain evidence="8 9">AT_MEX2019</strain>
        <tissue evidence="8">Muscle</tissue>
    </source>
</reference>
<evidence type="ECO:0000256" key="3">
    <source>
        <dbReference type="ARBA" id="ARBA00022679"/>
    </source>
</evidence>
<evidence type="ECO:0000256" key="2">
    <source>
        <dbReference type="ARBA" id="ARBA00022527"/>
    </source>
</evidence>
<dbReference type="InterPro" id="IPR001245">
    <property type="entry name" value="Ser-Thr/Tyr_kinase_cat_dom"/>
</dbReference>
<evidence type="ECO:0000256" key="4">
    <source>
        <dbReference type="ARBA" id="ARBA00022741"/>
    </source>
</evidence>
<evidence type="ECO:0000256" key="5">
    <source>
        <dbReference type="ARBA" id="ARBA00022777"/>
    </source>
</evidence>
<evidence type="ECO:0000313" key="8">
    <source>
        <dbReference type="EMBL" id="MED6249632.1"/>
    </source>
</evidence>
<evidence type="ECO:0000313" key="9">
    <source>
        <dbReference type="Proteomes" id="UP001345963"/>
    </source>
</evidence>
<name>A0ABU7BG54_9TELE</name>
<proteinExistence type="inferred from homology"/>
<keyword evidence="6" id="KW-0067">ATP-binding</keyword>
<dbReference type="InterPro" id="IPR011009">
    <property type="entry name" value="Kinase-like_dom_sf"/>
</dbReference>
<dbReference type="Gene3D" id="3.30.200.20">
    <property type="entry name" value="Phosphorylase Kinase, domain 1"/>
    <property type="match status" value="1"/>
</dbReference>
<keyword evidence="3" id="KW-0808">Transferase</keyword>
<dbReference type="PROSITE" id="PS50011">
    <property type="entry name" value="PROTEIN_KINASE_DOM"/>
    <property type="match status" value="1"/>
</dbReference>
<evidence type="ECO:0000256" key="6">
    <source>
        <dbReference type="ARBA" id="ARBA00022840"/>
    </source>
</evidence>
<dbReference type="EMBL" id="JAHUTI010052747">
    <property type="protein sequence ID" value="MED6249632.1"/>
    <property type="molecule type" value="Genomic_DNA"/>
</dbReference>
<evidence type="ECO:0000256" key="1">
    <source>
        <dbReference type="ARBA" id="ARBA00005843"/>
    </source>
</evidence>
<feature type="domain" description="Protein kinase" evidence="7">
    <location>
        <begin position="1"/>
        <end position="67"/>
    </location>
</feature>
<keyword evidence="4" id="KW-0547">Nucleotide-binding</keyword>
<dbReference type="InterPro" id="IPR050940">
    <property type="entry name" value="Actin_reg-Ser/Thr_kinase"/>
</dbReference>
<keyword evidence="5 8" id="KW-0418">Kinase</keyword>
<evidence type="ECO:0000259" key="7">
    <source>
        <dbReference type="PROSITE" id="PS50011"/>
    </source>
</evidence>
<sequence length="67" mass="7773">MALKMNKLSSNRANMLREVQLMNRLCHPNILRFKGVCVHEGQLHALTELSSLYVVMEVLVWLKHKLS</sequence>
<organism evidence="8 9">
    <name type="scientific">Ataeniobius toweri</name>
    <dbReference type="NCBI Taxonomy" id="208326"/>
    <lineage>
        <taxon>Eukaryota</taxon>
        <taxon>Metazoa</taxon>
        <taxon>Chordata</taxon>
        <taxon>Craniata</taxon>
        <taxon>Vertebrata</taxon>
        <taxon>Euteleostomi</taxon>
        <taxon>Actinopterygii</taxon>
        <taxon>Neopterygii</taxon>
        <taxon>Teleostei</taxon>
        <taxon>Neoteleostei</taxon>
        <taxon>Acanthomorphata</taxon>
        <taxon>Ovalentaria</taxon>
        <taxon>Atherinomorphae</taxon>
        <taxon>Cyprinodontiformes</taxon>
        <taxon>Goodeidae</taxon>
        <taxon>Ataeniobius</taxon>
    </lineage>
</organism>
<dbReference type="PANTHER" id="PTHR46485">
    <property type="entry name" value="LIM DOMAIN KINASE 1"/>
    <property type="match status" value="1"/>
</dbReference>
<comment type="caution">
    <text evidence="8">The sequence shown here is derived from an EMBL/GenBank/DDBJ whole genome shotgun (WGS) entry which is preliminary data.</text>
</comment>
<keyword evidence="2" id="KW-0723">Serine/threonine-protein kinase</keyword>